<accession>A0ABN8YDN9</accession>
<name>A0ABN8YDN9_RANTA</name>
<protein>
    <submittedName>
        <fullName evidence="1">Uncharacterized protein</fullName>
    </submittedName>
</protein>
<evidence type="ECO:0000313" key="2">
    <source>
        <dbReference type="Proteomes" id="UP001176941"/>
    </source>
</evidence>
<keyword evidence="2" id="KW-1185">Reference proteome</keyword>
<proteinExistence type="predicted"/>
<sequence length="136" mass="14839">MGFLSGEMSQLLRYRAVLEAKAMQAGEEWGGTPKLGGKDGLQTAPRSLTTCLYKQYGQMKPAVLGTREGHQSHSSGHHRTLFRNVCGSLDGPKASLSRLRENRCSIKGSEPPGDREPWVLLTCCPLSRFGPLPCLP</sequence>
<organism evidence="1 2">
    <name type="scientific">Rangifer tarandus platyrhynchus</name>
    <name type="common">Svalbard reindeer</name>
    <dbReference type="NCBI Taxonomy" id="3082113"/>
    <lineage>
        <taxon>Eukaryota</taxon>
        <taxon>Metazoa</taxon>
        <taxon>Chordata</taxon>
        <taxon>Craniata</taxon>
        <taxon>Vertebrata</taxon>
        <taxon>Euteleostomi</taxon>
        <taxon>Mammalia</taxon>
        <taxon>Eutheria</taxon>
        <taxon>Laurasiatheria</taxon>
        <taxon>Artiodactyla</taxon>
        <taxon>Ruminantia</taxon>
        <taxon>Pecora</taxon>
        <taxon>Cervidae</taxon>
        <taxon>Odocoileinae</taxon>
        <taxon>Rangifer</taxon>
    </lineage>
</organism>
<reference evidence="1" key="1">
    <citation type="submission" date="2023-04" db="EMBL/GenBank/DDBJ databases">
        <authorList>
            <consortium name="ELIXIR-Norway"/>
        </authorList>
    </citation>
    <scope>NUCLEOTIDE SEQUENCE [LARGE SCALE GENOMIC DNA]</scope>
</reference>
<evidence type="ECO:0000313" key="1">
    <source>
        <dbReference type="EMBL" id="CAI9159658.1"/>
    </source>
</evidence>
<dbReference type="Proteomes" id="UP001176941">
    <property type="component" value="Chromosome 19"/>
</dbReference>
<gene>
    <name evidence="1" type="ORF">MRATA1EN1_LOCUS8620</name>
</gene>
<dbReference type="EMBL" id="OX459955">
    <property type="protein sequence ID" value="CAI9159658.1"/>
    <property type="molecule type" value="Genomic_DNA"/>
</dbReference>